<organism evidence="1 2">
    <name type="scientific">Denitratisoma oestradiolicum</name>
    <dbReference type="NCBI Taxonomy" id="311182"/>
    <lineage>
        <taxon>Bacteria</taxon>
        <taxon>Pseudomonadati</taxon>
        <taxon>Pseudomonadota</taxon>
        <taxon>Betaproteobacteria</taxon>
        <taxon>Nitrosomonadales</taxon>
        <taxon>Sterolibacteriaceae</taxon>
        <taxon>Denitratisoma</taxon>
    </lineage>
</organism>
<protein>
    <submittedName>
        <fullName evidence="1">Uncharacterized protein</fullName>
    </submittedName>
</protein>
<evidence type="ECO:0000313" key="2">
    <source>
        <dbReference type="Proteomes" id="UP000515733"/>
    </source>
</evidence>
<dbReference type="Proteomes" id="UP000515733">
    <property type="component" value="Chromosome"/>
</dbReference>
<keyword evidence="2" id="KW-1185">Reference proteome</keyword>
<dbReference type="AlphaFoldDB" id="A0A6S6YRJ8"/>
<dbReference type="EMBL" id="LR778301">
    <property type="protein sequence ID" value="CAB1370382.1"/>
    <property type="molecule type" value="Genomic_DNA"/>
</dbReference>
<dbReference type="KEGG" id="doe:DENOEST_3228"/>
<gene>
    <name evidence="1" type="ORF">DENOEST_3228</name>
</gene>
<sequence length="43" mass="5062">MELQAENRPKKMGTGHGAHFDYDFFITWRVTKNYDFIPPVTDS</sequence>
<accession>A0A6S6YRJ8</accession>
<proteinExistence type="predicted"/>
<evidence type="ECO:0000313" key="1">
    <source>
        <dbReference type="EMBL" id="CAB1370382.1"/>
    </source>
</evidence>
<name>A0A6S6YRJ8_9PROT</name>
<reference evidence="1 2" key="1">
    <citation type="submission" date="2020-03" db="EMBL/GenBank/DDBJ databases">
        <authorList>
            <consortium name="Genoscope - CEA"/>
            <person name="William W."/>
        </authorList>
    </citation>
    <scope>NUCLEOTIDE SEQUENCE [LARGE SCALE GENOMIC DNA]</scope>
    <source>
        <strain evidence="2">DSM 16959</strain>
    </source>
</reference>